<dbReference type="Proteomes" id="UP001500067">
    <property type="component" value="Unassembled WGS sequence"/>
</dbReference>
<evidence type="ECO:0000313" key="4">
    <source>
        <dbReference type="Proteomes" id="UP001500067"/>
    </source>
</evidence>
<protein>
    <submittedName>
        <fullName evidence="3">Tetratricopeptide repeat protein</fullName>
    </submittedName>
</protein>
<dbReference type="Pfam" id="PF13181">
    <property type="entry name" value="TPR_8"/>
    <property type="match status" value="2"/>
</dbReference>
<dbReference type="PROSITE" id="PS50005">
    <property type="entry name" value="TPR"/>
    <property type="match status" value="1"/>
</dbReference>
<evidence type="ECO:0000313" key="3">
    <source>
        <dbReference type="EMBL" id="GAA4469233.1"/>
    </source>
</evidence>
<proteinExistence type="predicted"/>
<name>A0ABP8NPI6_9BACT</name>
<feature type="repeat" description="TPR" evidence="1">
    <location>
        <begin position="652"/>
        <end position="685"/>
    </location>
</feature>
<evidence type="ECO:0000256" key="1">
    <source>
        <dbReference type="PROSITE-ProRule" id="PRU00339"/>
    </source>
</evidence>
<accession>A0ABP8NPI6</accession>
<organism evidence="3 4">
    <name type="scientific">Nemorincola caseinilytica</name>
    <dbReference type="NCBI Taxonomy" id="2054315"/>
    <lineage>
        <taxon>Bacteria</taxon>
        <taxon>Pseudomonadati</taxon>
        <taxon>Bacteroidota</taxon>
        <taxon>Chitinophagia</taxon>
        <taxon>Chitinophagales</taxon>
        <taxon>Chitinophagaceae</taxon>
        <taxon>Nemorincola</taxon>
    </lineage>
</organism>
<keyword evidence="1" id="KW-0802">TPR repeat</keyword>
<reference evidence="4" key="1">
    <citation type="journal article" date="2019" name="Int. J. Syst. Evol. Microbiol.">
        <title>The Global Catalogue of Microorganisms (GCM) 10K type strain sequencing project: providing services to taxonomists for standard genome sequencing and annotation.</title>
        <authorList>
            <consortium name="The Broad Institute Genomics Platform"/>
            <consortium name="The Broad Institute Genome Sequencing Center for Infectious Disease"/>
            <person name="Wu L."/>
            <person name="Ma J."/>
        </authorList>
    </citation>
    <scope>NUCLEOTIDE SEQUENCE [LARGE SCALE GENOMIC DNA]</scope>
    <source>
        <strain evidence="4">JCM 32105</strain>
    </source>
</reference>
<dbReference type="Pfam" id="PF13174">
    <property type="entry name" value="TPR_6"/>
    <property type="match status" value="3"/>
</dbReference>
<feature type="compositionally biased region" description="Basic and acidic residues" evidence="2">
    <location>
        <begin position="44"/>
        <end position="59"/>
    </location>
</feature>
<dbReference type="SMART" id="SM00028">
    <property type="entry name" value="TPR"/>
    <property type="match status" value="10"/>
</dbReference>
<dbReference type="PANTHER" id="PTHR12558:SF13">
    <property type="entry name" value="CELL DIVISION CYCLE PROTEIN 27 HOMOLOG"/>
    <property type="match status" value="1"/>
</dbReference>
<dbReference type="PANTHER" id="PTHR12558">
    <property type="entry name" value="CELL DIVISION CYCLE 16,23,27"/>
    <property type="match status" value="1"/>
</dbReference>
<dbReference type="Pfam" id="PF13432">
    <property type="entry name" value="TPR_16"/>
    <property type="match status" value="2"/>
</dbReference>
<dbReference type="SUPFAM" id="SSF48452">
    <property type="entry name" value="TPR-like"/>
    <property type="match status" value="5"/>
</dbReference>
<keyword evidence="4" id="KW-1185">Reference proteome</keyword>
<evidence type="ECO:0000256" key="2">
    <source>
        <dbReference type="SAM" id="MobiDB-lite"/>
    </source>
</evidence>
<dbReference type="EMBL" id="BAABFA010000023">
    <property type="protein sequence ID" value="GAA4469233.1"/>
    <property type="molecule type" value="Genomic_DNA"/>
</dbReference>
<gene>
    <name evidence="3" type="ORF">GCM10023093_28300</name>
</gene>
<dbReference type="Gene3D" id="1.25.40.10">
    <property type="entry name" value="Tetratricopeptide repeat domain"/>
    <property type="match status" value="7"/>
</dbReference>
<comment type="caution">
    <text evidence="3">The sequence shown here is derived from an EMBL/GenBank/DDBJ whole genome shotgun (WGS) entry which is preliminary data.</text>
</comment>
<dbReference type="InterPro" id="IPR019734">
    <property type="entry name" value="TPR_rpt"/>
</dbReference>
<feature type="region of interest" description="Disordered" evidence="2">
    <location>
        <begin position="1"/>
        <end position="59"/>
    </location>
</feature>
<dbReference type="InterPro" id="IPR011990">
    <property type="entry name" value="TPR-like_helical_dom_sf"/>
</dbReference>
<sequence length="1006" mass="113883">MRAPYAYAQVNASQAPHNKYPSLSDEQQHQGHYAVSGLSASKGVKTDDRKVAQPDPSDADKARFNMAVAKLKADAGDAPAYAVKTLSETVNPAYTQRLSYTLAQYYFQKDKYAAAIKYYEEAGVANLDNDEVGDQKFELAYCYFNNKQLDKAKPLFAYIKDLKGTKYYMAGNYYYGLLCYNENKYDEALRSFDIIKDEKEYRAYVPYYIAEIYYFKGNRARALSLTDTLISSKEKSFYHNELHLLAAQCLFEEQEYARARPYFEYYYEHTKKIGKEDLYKMAYCYYRLGEWKNATEKFKMLSNAHDSLGQTSMYLLGDCYLKTGNRVSARNAFGLCADMPYNKPQQEAAMILYARLSYENGNNDEALRMTNTLLTNFPNSKFTDEAKTLRSDLLIKTSQYEDALRLLQDVQAKDEHYNMVYQKTTYGYAVQQFRKGEAAVADEYFAKSLSTPVIPEYERAAYFWRGELAYHDKRYSDAITYSQNFISRIGDIRIVEKISPQATVQHAYLNMGYSALEMGNYVAAQDYFAQARLAASGDTKFVAATNVLEADAVFLQKNYTKALGLYEKIIASGSTDAEYAQFQKGIILGLLNRNQEKLALLQQIARSKPPSTYAANARYEIAVTQMDMESYKPAISSFRYLIDSAADKSFVARSLMKTGFAYQQLNDNANAIAAYRRVVTEHPGAEERFAALEALKNLYVQSNQPGKYAELLNESDLPSGDSGAVESAYYAAGESQFIAGKWEEARRAYTDYLKHYPNGINAIKAHYYLGESNYRLKKFAEAREHFNAVLATPWNDFSESSARRAAVIAMELKDAESAYKTYLLLRTNSAENSQSEAIYRGLMKSAYHSGRHTEANAYSDTLTASPTTSADGLAEAKLYKARCLQVTDKAAEALEIYKQLATGKTGEIAAEARYHIALTLKQQGKLKEAEDAANESIRLSSGYETWVTGSYLLLADILIEEKDLFNAKALLQSIVKNTKNAELKKEATRKLDEVKKMEKQQSKLED</sequence>